<sequence>MQAVVCCFSQRHAVAVQTIAAPYRAVQLTARADEENERRKWRSISIIFYCTIDDTRNNGKNNSTIQYCPGATIDGITGKPLHQLQMASIKECCCTEAATDRTIVVGGDIVAYIN</sequence>
<reference evidence="1" key="1">
    <citation type="submission" date="2023-05" db="EMBL/GenBank/DDBJ databases">
        <authorList>
            <person name="Huff M."/>
        </authorList>
    </citation>
    <scope>NUCLEOTIDE SEQUENCE</scope>
</reference>
<gene>
    <name evidence="1" type="ORF">FPE_LOCUS14312</name>
</gene>
<evidence type="ECO:0000313" key="2">
    <source>
        <dbReference type="Proteomes" id="UP000834106"/>
    </source>
</evidence>
<organism evidence="1 2">
    <name type="scientific">Fraxinus pennsylvanica</name>
    <dbReference type="NCBI Taxonomy" id="56036"/>
    <lineage>
        <taxon>Eukaryota</taxon>
        <taxon>Viridiplantae</taxon>
        <taxon>Streptophyta</taxon>
        <taxon>Embryophyta</taxon>
        <taxon>Tracheophyta</taxon>
        <taxon>Spermatophyta</taxon>
        <taxon>Magnoliopsida</taxon>
        <taxon>eudicotyledons</taxon>
        <taxon>Gunneridae</taxon>
        <taxon>Pentapetalae</taxon>
        <taxon>asterids</taxon>
        <taxon>lamiids</taxon>
        <taxon>Lamiales</taxon>
        <taxon>Oleaceae</taxon>
        <taxon>Oleeae</taxon>
        <taxon>Fraxinus</taxon>
    </lineage>
</organism>
<evidence type="ECO:0000313" key="1">
    <source>
        <dbReference type="EMBL" id="CAI9766882.1"/>
    </source>
</evidence>
<keyword evidence="2" id="KW-1185">Reference proteome</keyword>
<dbReference type="Proteomes" id="UP000834106">
    <property type="component" value="Chromosome 8"/>
</dbReference>
<dbReference type="EMBL" id="OU503043">
    <property type="protein sequence ID" value="CAI9766882.1"/>
    <property type="molecule type" value="Genomic_DNA"/>
</dbReference>
<dbReference type="AlphaFoldDB" id="A0AAD1ZH33"/>
<protein>
    <submittedName>
        <fullName evidence="1">Uncharacterized protein</fullName>
    </submittedName>
</protein>
<proteinExistence type="predicted"/>
<name>A0AAD1ZH33_9LAMI</name>
<accession>A0AAD1ZH33</accession>